<sequence length="74" mass="8250">MKNMINEGKIKNLKAIPYYGEDNMGAEPPIPVRKRICHDCGAKYGQYHKIGCDMEICPRCGGQIISCGCLDDDE</sequence>
<evidence type="ECO:0000313" key="1">
    <source>
        <dbReference type="EMBL" id="QJA97074.1"/>
    </source>
</evidence>
<name>A0A6M3LU59_9ZZZZ</name>
<dbReference type="EMBL" id="MT143460">
    <property type="protein sequence ID" value="QJA97074.1"/>
    <property type="molecule type" value="Genomic_DNA"/>
</dbReference>
<organism evidence="1">
    <name type="scientific">viral metagenome</name>
    <dbReference type="NCBI Taxonomy" id="1070528"/>
    <lineage>
        <taxon>unclassified sequences</taxon>
        <taxon>metagenomes</taxon>
        <taxon>organismal metagenomes</taxon>
    </lineage>
</organism>
<proteinExistence type="predicted"/>
<dbReference type="AlphaFoldDB" id="A0A6M3LU59"/>
<gene>
    <name evidence="1" type="ORF">MM415B06722_0002</name>
</gene>
<accession>A0A6M3LU59</accession>
<reference evidence="1" key="1">
    <citation type="submission" date="2020-03" db="EMBL/GenBank/DDBJ databases">
        <title>The deep terrestrial virosphere.</title>
        <authorList>
            <person name="Holmfeldt K."/>
            <person name="Nilsson E."/>
            <person name="Simone D."/>
            <person name="Lopez-Fernandez M."/>
            <person name="Wu X."/>
            <person name="de Brujin I."/>
            <person name="Lundin D."/>
            <person name="Andersson A."/>
            <person name="Bertilsson S."/>
            <person name="Dopson M."/>
        </authorList>
    </citation>
    <scope>NUCLEOTIDE SEQUENCE</scope>
    <source>
        <strain evidence="1">MM415B06722</strain>
    </source>
</reference>
<protein>
    <submittedName>
        <fullName evidence="1">Uncharacterized protein</fullName>
    </submittedName>
</protein>